<keyword evidence="3" id="KW-1185">Reference proteome</keyword>
<gene>
    <name evidence="2" type="ORF">Q31b_39150</name>
</gene>
<reference evidence="2 3" key="1">
    <citation type="submission" date="2019-02" db="EMBL/GenBank/DDBJ databases">
        <title>Deep-cultivation of Planctomycetes and their phenomic and genomic characterization uncovers novel biology.</title>
        <authorList>
            <person name="Wiegand S."/>
            <person name="Jogler M."/>
            <person name="Boedeker C."/>
            <person name="Pinto D."/>
            <person name="Vollmers J."/>
            <person name="Rivas-Marin E."/>
            <person name="Kohn T."/>
            <person name="Peeters S.H."/>
            <person name="Heuer A."/>
            <person name="Rast P."/>
            <person name="Oberbeckmann S."/>
            <person name="Bunk B."/>
            <person name="Jeske O."/>
            <person name="Meyerdierks A."/>
            <person name="Storesund J.E."/>
            <person name="Kallscheuer N."/>
            <person name="Luecker S."/>
            <person name="Lage O.M."/>
            <person name="Pohl T."/>
            <person name="Merkel B.J."/>
            <person name="Hornburger P."/>
            <person name="Mueller R.-W."/>
            <person name="Bruemmer F."/>
            <person name="Labrenz M."/>
            <person name="Spormann A.M."/>
            <person name="Op Den Camp H."/>
            <person name="Overmann J."/>
            <person name="Amann R."/>
            <person name="Jetten M.S.M."/>
            <person name="Mascher T."/>
            <person name="Medema M.H."/>
            <person name="Devos D.P."/>
            <person name="Kaster A.-K."/>
            <person name="Ovreas L."/>
            <person name="Rohde M."/>
            <person name="Galperin M.Y."/>
            <person name="Jogler C."/>
        </authorList>
    </citation>
    <scope>NUCLEOTIDE SEQUENCE [LARGE SCALE GENOMIC DNA]</scope>
    <source>
        <strain evidence="2 3">Q31b</strain>
    </source>
</reference>
<evidence type="ECO:0000313" key="2">
    <source>
        <dbReference type="EMBL" id="TWU38837.1"/>
    </source>
</evidence>
<organism evidence="2 3">
    <name type="scientific">Novipirellula aureliae</name>
    <dbReference type="NCBI Taxonomy" id="2527966"/>
    <lineage>
        <taxon>Bacteria</taxon>
        <taxon>Pseudomonadati</taxon>
        <taxon>Planctomycetota</taxon>
        <taxon>Planctomycetia</taxon>
        <taxon>Pirellulales</taxon>
        <taxon>Pirellulaceae</taxon>
        <taxon>Novipirellula</taxon>
    </lineage>
</organism>
<sequence>MKKRDSLVVWMVLLMGTTLFGQESLTSGVVSSKADGWNPEPGFVSLFNGKDLSGWCFRAKTARREPKAGAVIENFEGKTASDSDGRYSVQDGILTVRFPEESDRLTGQLYTVAEFPENFVLKLEFRASVKADSGIFIRKPQLQCRDYLVAGPYNELKKYKPQDWNQIEVTVNDGVARCTCNGEVLEETLQLPETGPIGLEGDFGQMEYRHIQLKKLP</sequence>
<accession>A0A5C6DSE6</accession>
<name>A0A5C6DSE6_9BACT</name>
<dbReference type="Proteomes" id="UP000315471">
    <property type="component" value="Unassembled WGS sequence"/>
</dbReference>
<dbReference type="InterPro" id="IPR010496">
    <property type="entry name" value="AL/BT2_dom"/>
</dbReference>
<dbReference type="AlphaFoldDB" id="A0A5C6DSE6"/>
<feature type="domain" description="3-keto-alpha-glucoside-1,2-lyase/3-keto-2-hydroxy-glucal hydratase" evidence="1">
    <location>
        <begin position="42"/>
        <end position="214"/>
    </location>
</feature>
<dbReference type="EMBL" id="SJPY01000006">
    <property type="protein sequence ID" value="TWU38837.1"/>
    <property type="molecule type" value="Genomic_DNA"/>
</dbReference>
<comment type="caution">
    <text evidence="2">The sequence shown here is derived from an EMBL/GenBank/DDBJ whole genome shotgun (WGS) entry which is preliminary data.</text>
</comment>
<proteinExistence type="predicted"/>
<protein>
    <recommendedName>
        <fullName evidence="1">3-keto-alpha-glucoside-1,2-lyase/3-keto-2-hydroxy-glucal hydratase domain-containing protein</fullName>
    </recommendedName>
</protein>
<evidence type="ECO:0000259" key="1">
    <source>
        <dbReference type="Pfam" id="PF06439"/>
    </source>
</evidence>
<dbReference type="RefSeq" id="WP_231617684.1">
    <property type="nucleotide sequence ID" value="NZ_SJPY01000006.1"/>
</dbReference>
<evidence type="ECO:0000313" key="3">
    <source>
        <dbReference type="Proteomes" id="UP000315471"/>
    </source>
</evidence>
<dbReference type="Gene3D" id="2.60.120.560">
    <property type="entry name" value="Exo-inulinase, domain 1"/>
    <property type="match status" value="2"/>
</dbReference>
<dbReference type="Pfam" id="PF06439">
    <property type="entry name" value="3keto-disac_hyd"/>
    <property type="match status" value="1"/>
</dbReference>
<dbReference type="GO" id="GO:0016787">
    <property type="term" value="F:hydrolase activity"/>
    <property type="evidence" value="ECO:0007669"/>
    <property type="project" value="InterPro"/>
</dbReference>